<sequence length="663" mass="71688">MSGDAEMGPEMLDGSLAAVAVLAGADDRMVYANPAFLRLFGARPLGRPARETFPDGDAYRFLSVLEDVHAGGQARQATGTRRTDPGDDAQASHFVYTCSPVTTADGPGILVVAMDTTTESWTLQRYEALVSAVSQMVWVMHPDGTMDELVPGWEELTGTPWYTKAGEDWYAHMHPRDRERLRGPWRAALSSAAPDVFEAVFRIRSADGSYRHLSTRSVPVLRDGRVTEWVCAAADSEDTWRTRLRERMLAQVAAVSGTGVQGAFGELVKVVVPELADVCLILLLSHDEWPLPENATVTARRVASATRPGLPAPPALRGQSVLLSPTVHSILERGSPRMFRFPPAGPVPPGLVPAVTERWLVAAGATSITLTPLVVDDTVLGYAVTGTSGDSPVPTASETELLREVLHHAQRPIRKALDLQQARRIALGLQRTHLTEPPIVPRAALAARYRPASSTGEIGGDWYDAFVLPGGTLVLDIGDVAGHDLTAATAMGQMRSMLRTLAYTGGPDTTPATVLARLDEVTEGLNTAPLATAIHTTLQRRSSGSWDLAWSSAGHPAPLLIPSRGHARFLTGPPDLPLCVAPGISRTTHTYRLEPGDTLLLYTDGLIETPYEALDARMRQLAREATRCQHRTLPEILHILEDFSDHRDDIAMLALRVDTGPSR</sequence>
<dbReference type="InterPro" id="IPR036457">
    <property type="entry name" value="PPM-type-like_dom_sf"/>
</dbReference>
<dbReference type="InterPro" id="IPR001932">
    <property type="entry name" value="PPM-type_phosphatase-like_dom"/>
</dbReference>
<gene>
    <name evidence="4" type="ORF">G3I32_03135</name>
</gene>
<dbReference type="PANTHER" id="PTHR43156:SF2">
    <property type="entry name" value="STAGE II SPORULATION PROTEIN E"/>
    <property type="match status" value="1"/>
</dbReference>
<name>A0A7K3PDA9_9ACTN</name>
<reference evidence="4 5" key="1">
    <citation type="submission" date="2020-01" db="EMBL/GenBank/DDBJ databases">
        <title>Insect and environment-associated Actinomycetes.</title>
        <authorList>
            <person name="Currrie C."/>
            <person name="Chevrette M."/>
            <person name="Carlson C."/>
            <person name="Stubbendieck R."/>
            <person name="Wendt-Pienkowski E."/>
        </authorList>
    </citation>
    <scope>NUCLEOTIDE SEQUENCE [LARGE SCALE GENOMIC DNA]</scope>
    <source>
        <strain evidence="4 5">SID14163</strain>
    </source>
</reference>
<dbReference type="Gene3D" id="3.30.450.20">
    <property type="entry name" value="PAS domain"/>
    <property type="match status" value="2"/>
</dbReference>
<feature type="domain" description="PAS" evidence="2">
    <location>
        <begin position="124"/>
        <end position="190"/>
    </location>
</feature>
<keyword evidence="1" id="KW-0378">Hydrolase</keyword>
<evidence type="ECO:0000259" key="3">
    <source>
        <dbReference type="SMART" id="SM00331"/>
    </source>
</evidence>
<dbReference type="CDD" id="cd00130">
    <property type="entry name" value="PAS"/>
    <property type="match status" value="2"/>
</dbReference>
<dbReference type="GO" id="GO:0016791">
    <property type="term" value="F:phosphatase activity"/>
    <property type="evidence" value="ECO:0007669"/>
    <property type="project" value="TreeGrafter"/>
</dbReference>
<dbReference type="SUPFAM" id="SSF81606">
    <property type="entry name" value="PP2C-like"/>
    <property type="match status" value="1"/>
</dbReference>
<feature type="domain" description="PPM-type phosphatase" evidence="3">
    <location>
        <begin position="440"/>
        <end position="657"/>
    </location>
</feature>
<dbReference type="InterPro" id="IPR000014">
    <property type="entry name" value="PAS"/>
</dbReference>
<dbReference type="InterPro" id="IPR035965">
    <property type="entry name" value="PAS-like_dom_sf"/>
</dbReference>
<dbReference type="Pfam" id="PF07228">
    <property type="entry name" value="SpoIIE"/>
    <property type="match status" value="1"/>
</dbReference>
<dbReference type="Gene3D" id="3.60.40.10">
    <property type="entry name" value="PPM-type phosphatase domain"/>
    <property type="match status" value="1"/>
</dbReference>
<feature type="domain" description="PAS" evidence="2">
    <location>
        <begin position="6"/>
        <end position="70"/>
    </location>
</feature>
<organism evidence="4 5">
    <name type="scientific">Streptomyces coelicoflavus</name>
    <dbReference type="NCBI Taxonomy" id="285562"/>
    <lineage>
        <taxon>Bacteria</taxon>
        <taxon>Bacillati</taxon>
        <taxon>Actinomycetota</taxon>
        <taxon>Actinomycetes</taxon>
        <taxon>Kitasatosporales</taxon>
        <taxon>Streptomycetaceae</taxon>
        <taxon>Streptomyces</taxon>
    </lineage>
</organism>
<dbReference type="SMART" id="SM00331">
    <property type="entry name" value="PP2C_SIG"/>
    <property type="match status" value="1"/>
</dbReference>
<dbReference type="InterPro" id="IPR052016">
    <property type="entry name" value="Bact_Sigma-Reg"/>
</dbReference>
<evidence type="ECO:0000256" key="1">
    <source>
        <dbReference type="ARBA" id="ARBA00022801"/>
    </source>
</evidence>
<dbReference type="SUPFAM" id="SSF55785">
    <property type="entry name" value="PYP-like sensor domain (PAS domain)"/>
    <property type="match status" value="2"/>
</dbReference>
<dbReference type="Proteomes" id="UP000470446">
    <property type="component" value="Unassembled WGS sequence"/>
</dbReference>
<dbReference type="RefSeq" id="WP_338105891.1">
    <property type="nucleotide sequence ID" value="NZ_JAAGMA010000085.1"/>
</dbReference>
<dbReference type="EMBL" id="JAAGMA010000085">
    <property type="protein sequence ID" value="NEB07877.1"/>
    <property type="molecule type" value="Genomic_DNA"/>
</dbReference>
<evidence type="ECO:0000313" key="5">
    <source>
        <dbReference type="Proteomes" id="UP000470446"/>
    </source>
</evidence>
<dbReference type="AlphaFoldDB" id="A0A7K3PDA9"/>
<protein>
    <submittedName>
        <fullName evidence="4">SpoIIE family protein phosphatase</fullName>
    </submittedName>
</protein>
<dbReference type="NCBIfam" id="TIGR00229">
    <property type="entry name" value="sensory_box"/>
    <property type="match status" value="1"/>
</dbReference>
<dbReference type="Pfam" id="PF08447">
    <property type="entry name" value="PAS_3"/>
    <property type="match status" value="1"/>
</dbReference>
<proteinExistence type="predicted"/>
<evidence type="ECO:0000313" key="4">
    <source>
        <dbReference type="EMBL" id="NEB07877.1"/>
    </source>
</evidence>
<comment type="caution">
    <text evidence="4">The sequence shown here is derived from an EMBL/GenBank/DDBJ whole genome shotgun (WGS) entry which is preliminary data.</text>
</comment>
<dbReference type="InterPro" id="IPR013656">
    <property type="entry name" value="PAS_4"/>
</dbReference>
<evidence type="ECO:0000259" key="2">
    <source>
        <dbReference type="SMART" id="SM00091"/>
    </source>
</evidence>
<accession>A0A7K3PDA9</accession>
<dbReference type="SMART" id="SM00091">
    <property type="entry name" value="PAS"/>
    <property type="match status" value="2"/>
</dbReference>
<dbReference type="PANTHER" id="PTHR43156">
    <property type="entry name" value="STAGE II SPORULATION PROTEIN E-RELATED"/>
    <property type="match status" value="1"/>
</dbReference>
<dbReference type="Pfam" id="PF08448">
    <property type="entry name" value="PAS_4"/>
    <property type="match status" value="1"/>
</dbReference>
<dbReference type="InterPro" id="IPR013655">
    <property type="entry name" value="PAS_fold_3"/>
</dbReference>